<evidence type="ECO:0000313" key="2">
    <source>
        <dbReference type="Proteomes" id="UP000738325"/>
    </source>
</evidence>
<comment type="caution">
    <text evidence="1">The sequence shown here is derived from an EMBL/GenBank/DDBJ whole genome shotgun (WGS) entry which is preliminary data.</text>
</comment>
<feature type="non-terminal residue" evidence="1">
    <location>
        <position position="77"/>
    </location>
</feature>
<dbReference type="Proteomes" id="UP000738325">
    <property type="component" value="Unassembled WGS sequence"/>
</dbReference>
<name>A0A9P6UQB8_9FUNG</name>
<dbReference type="EMBL" id="JAAAIP010000561">
    <property type="protein sequence ID" value="KAG0315120.1"/>
    <property type="molecule type" value="Genomic_DNA"/>
</dbReference>
<accession>A0A9P6UQB8</accession>
<dbReference type="AlphaFoldDB" id="A0A9P6UQB8"/>
<protein>
    <submittedName>
        <fullName evidence="1">Uncharacterized protein</fullName>
    </submittedName>
</protein>
<keyword evidence="2" id="KW-1185">Reference proteome</keyword>
<proteinExistence type="predicted"/>
<gene>
    <name evidence="1" type="ORF">BGZ99_007669</name>
</gene>
<dbReference type="OrthoDB" id="2361837at2759"/>
<evidence type="ECO:0000313" key="1">
    <source>
        <dbReference type="EMBL" id="KAG0315120.1"/>
    </source>
</evidence>
<sequence length="77" mass="8385">MTTQAVPVEAVPVETVSVEAVAAVPFPQWCYCAYQGQLNEGYTSQACTYAGGHYDGHTCECDNDTMYNNFGNFCNSN</sequence>
<organism evidence="1 2">
    <name type="scientific">Dissophora globulifera</name>
    <dbReference type="NCBI Taxonomy" id="979702"/>
    <lineage>
        <taxon>Eukaryota</taxon>
        <taxon>Fungi</taxon>
        <taxon>Fungi incertae sedis</taxon>
        <taxon>Mucoromycota</taxon>
        <taxon>Mortierellomycotina</taxon>
        <taxon>Mortierellomycetes</taxon>
        <taxon>Mortierellales</taxon>
        <taxon>Mortierellaceae</taxon>
        <taxon>Dissophora</taxon>
    </lineage>
</organism>
<reference evidence="1" key="1">
    <citation type="journal article" date="2020" name="Fungal Divers.">
        <title>Resolving the Mortierellaceae phylogeny through synthesis of multi-gene phylogenetics and phylogenomics.</title>
        <authorList>
            <person name="Vandepol N."/>
            <person name="Liber J."/>
            <person name="Desiro A."/>
            <person name="Na H."/>
            <person name="Kennedy M."/>
            <person name="Barry K."/>
            <person name="Grigoriev I.V."/>
            <person name="Miller A.N."/>
            <person name="O'Donnell K."/>
            <person name="Stajich J.E."/>
            <person name="Bonito G."/>
        </authorList>
    </citation>
    <scope>NUCLEOTIDE SEQUENCE</scope>
    <source>
        <strain evidence="1">REB-010B</strain>
    </source>
</reference>